<dbReference type="GO" id="GO:0046961">
    <property type="term" value="F:proton-transporting ATPase activity, rotational mechanism"/>
    <property type="evidence" value="ECO:0007669"/>
    <property type="project" value="InterPro"/>
</dbReference>
<dbReference type="Proteomes" id="UP000001628">
    <property type="component" value="Unassembled WGS sequence"/>
</dbReference>
<name>C1GKV7_PARBD</name>
<dbReference type="GO" id="GO:0045121">
    <property type="term" value="C:membrane raft"/>
    <property type="evidence" value="ECO:0007669"/>
    <property type="project" value="EnsemblFungi"/>
</dbReference>
<dbReference type="eggNOG" id="KOG1664">
    <property type="taxonomic scope" value="Eukaryota"/>
</dbReference>
<evidence type="ECO:0000313" key="5">
    <source>
        <dbReference type="Proteomes" id="UP000001628"/>
    </source>
</evidence>
<dbReference type="GO" id="GO:0000221">
    <property type="term" value="C:vacuolar proton-transporting V-type ATPase, V1 domain"/>
    <property type="evidence" value="ECO:0007669"/>
    <property type="project" value="EnsemblFungi"/>
</dbReference>
<dbReference type="InterPro" id="IPR038495">
    <property type="entry name" value="ATPase_E_C"/>
</dbReference>
<keyword evidence="3" id="KW-0406">Ion transport</keyword>
<dbReference type="OMA" id="QHMMAFI"/>
<dbReference type="InParanoid" id="C1GKV7"/>
<dbReference type="InterPro" id="IPR002842">
    <property type="entry name" value="ATPase_V1_Esu"/>
</dbReference>
<dbReference type="HAMAP" id="MF_00311">
    <property type="entry name" value="ATP_synth_E_arch"/>
    <property type="match status" value="1"/>
</dbReference>
<keyword evidence="2" id="KW-0813">Transport</keyword>
<gene>
    <name evidence="4" type="ORF">PADG_07964</name>
</gene>
<organism evidence="4 5">
    <name type="scientific">Paracoccidioides brasiliensis (strain Pb18)</name>
    <dbReference type="NCBI Taxonomy" id="502780"/>
    <lineage>
        <taxon>Eukaryota</taxon>
        <taxon>Fungi</taxon>
        <taxon>Dikarya</taxon>
        <taxon>Ascomycota</taxon>
        <taxon>Pezizomycotina</taxon>
        <taxon>Eurotiomycetes</taxon>
        <taxon>Eurotiomycetidae</taxon>
        <taxon>Onygenales</taxon>
        <taxon>Ajellomycetaceae</taxon>
        <taxon>Paracoccidioides</taxon>
    </lineage>
</organism>
<dbReference type="SUPFAM" id="SSF160527">
    <property type="entry name" value="V-type ATPase subunit E-like"/>
    <property type="match status" value="1"/>
</dbReference>
<dbReference type="VEuPathDB" id="FungiDB:PADG_07964"/>
<sequence>MEMLLHTSVDILGIAFPRLLVNHDIQEFTTPRQSRCFITVPQNAAYIQYNTLPLLSTVAGGIYNHLLLTLRKTPSFTTPASAKMSQSHALSDDQVAGELRKMTAFIRQEALEKAREIQLKADEEFAIEKSKLVRQETAAIDHLYEKKFKQASMSQQITRSTLANKTRLRVLTARQELLDELFEQARVQLASVTVKGAKKGGKKGGGGYQTTLKGLVLEGLYALNERKVQVRARKKDYEVVRKAIGEAEAEFKEKVGRESSVELLESDPLPEGSAGGVIIIGTAGKIDINNTFEERLRLLEIDALPAVRETLFGKNKNRKFYD</sequence>
<dbReference type="EMBL" id="KN275969">
    <property type="protein sequence ID" value="EEH43144.2"/>
    <property type="molecule type" value="Genomic_DNA"/>
</dbReference>
<evidence type="ECO:0008006" key="6">
    <source>
        <dbReference type="Google" id="ProtNLM"/>
    </source>
</evidence>
<keyword evidence="5" id="KW-1185">Reference proteome</keyword>
<protein>
    <recommendedName>
        <fullName evidence="6">V-type proton ATPase subunit E</fullName>
    </recommendedName>
</protein>
<dbReference type="RefSeq" id="XP_010763256.1">
    <property type="nucleotide sequence ID" value="XM_010764954.1"/>
</dbReference>
<evidence type="ECO:0000256" key="3">
    <source>
        <dbReference type="ARBA" id="ARBA00023065"/>
    </source>
</evidence>
<dbReference type="KEGG" id="pbn:PADG_07964"/>
<dbReference type="GeneID" id="22586350"/>
<dbReference type="FunCoup" id="C1GKV7">
    <property type="interactions" value="666"/>
</dbReference>
<reference evidence="4 5" key="1">
    <citation type="journal article" date="2011" name="PLoS Genet.">
        <title>Comparative genomic analysis of human fungal pathogens causing paracoccidioidomycosis.</title>
        <authorList>
            <person name="Desjardins C.A."/>
            <person name="Champion M.D."/>
            <person name="Holder J.W."/>
            <person name="Muszewska A."/>
            <person name="Goldberg J."/>
            <person name="Bailao A.M."/>
            <person name="Brigido M.M."/>
            <person name="Ferreira M.E."/>
            <person name="Garcia A.M."/>
            <person name="Grynberg M."/>
            <person name="Gujja S."/>
            <person name="Heiman D.I."/>
            <person name="Henn M.R."/>
            <person name="Kodira C.D."/>
            <person name="Leon-Narvaez H."/>
            <person name="Longo L.V."/>
            <person name="Ma L.J."/>
            <person name="Malavazi I."/>
            <person name="Matsuo A.L."/>
            <person name="Morais F.V."/>
            <person name="Pereira M."/>
            <person name="Rodriguez-Brito S."/>
            <person name="Sakthikumar S."/>
            <person name="Salem-Izacc S.M."/>
            <person name="Sykes S.M."/>
            <person name="Teixeira M.M."/>
            <person name="Vallejo M.C."/>
            <person name="Walter M.E."/>
            <person name="Yandava C."/>
            <person name="Young S."/>
            <person name="Zeng Q."/>
            <person name="Zucker J."/>
            <person name="Felipe M.S."/>
            <person name="Goldman G.H."/>
            <person name="Haas B.J."/>
            <person name="McEwen J.G."/>
            <person name="Nino-Vega G."/>
            <person name="Puccia R."/>
            <person name="San-Blas G."/>
            <person name="Soares C.M."/>
            <person name="Birren B.W."/>
            <person name="Cuomo C.A."/>
        </authorList>
    </citation>
    <scope>NUCLEOTIDE SEQUENCE [LARGE SCALE GENOMIC DNA]</scope>
    <source>
        <strain evidence="4 5">Pb18</strain>
    </source>
</reference>
<evidence type="ECO:0000313" key="4">
    <source>
        <dbReference type="EMBL" id="EEH43144.2"/>
    </source>
</evidence>
<dbReference type="Gene3D" id="3.30.2320.30">
    <property type="entry name" value="ATP synthase, E subunit, C-terminal"/>
    <property type="match status" value="1"/>
</dbReference>
<dbReference type="PANTHER" id="PTHR45715">
    <property type="entry name" value="ATPASE H+-TRANSPORTING V1 SUBUNIT E1A-RELATED"/>
    <property type="match status" value="1"/>
</dbReference>
<dbReference type="STRING" id="502780.C1GKV7"/>
<dbReference type="GO" id="GO:0000329">
    <property type="term" value="C:fungal-type vacuole membrane"/>
    <property type="evidence" value="ECO:0007669"/>
    <property type="project" value="EnsemblFungi"/>
</dbReference>
<accession>C1GKV7</accession>
<dbReference type="OrthoDB" id="10263003at2759"/>
<evidence type="ECO:0000256" key="2">
    <source>
        <dbReference type="ARBA" id="ARBA00022448"/>
    </source>
</evidence>
<dbReference type="HOGENOM" id="CLU_073641_0_1_1"/>
<dbReference type="Pfam" id="PF01991">
    <property type="entry name" value="vATP-synt_E"/>
    <property type="match status" value="1"/>
</dbReference>
<dbReference type="Gene3D" id="6.10.250.1620">
    <property type="match status" value="1"/>
</dbReference>
<evidence type="ECO:0000256" key="1">
    <source>
        <dbReference type="ARBA" id="ARBA00005901"/>
    </source>
</evidence>
<dbReference type="AlphaFoldDB" id="C1GKV7"/>
<comment type="similarity">
    <text evidence="1">Belongs to the V-ATPase E subunit family.</text>
</comment>
<proteinExistence type="inferred from homology"/>